<dbReference type="InterPro" id="IPR004090">
    <property type="entry name" value="Chemotax_Me-accpt_rcpt"/>
</dbReference>
<dbReference type="SMART" id="SM00283">
    <property type="entry name" value="MA"/>
    <property type="match status" value="1"/>
</dbReference>
<feature type="coiled-coil region" evidence="5">
    <location>
        <begin position="250"/>
        <end position="295"/>
    </location>
</feature>
<dbReference type="GO" id="GO:0007165">
    <property type="term" value="P:signal transduction"/>
    <property type="evidence" value="ECO:0007669"/>
    <property type="project" value="UniProtKB-KW"/>
</dbReference>
<dbReference type="AlphaFoldDB" id="A0A175RYW1"/>
<evidence type="ECO:0008006" key="11">
    <source>
        <dbReference type="Google" id="ProtNLM"/>
    </source>
</evidence>
<feature type="domain" description="Methyl-accepting transducer" evidence="6">
    <location>
        <begin position="351"/>
        <end position="580"/>
    </location>
</feature>
<dbReference type="PROSITE" id="PS50111">
    <property type="entry name" value="CHEMOTAXIS_TRANSDUC_2"/>
    <property type="match status" value="1"/>
</dbReference>
<dbReference type="Gene3D" id="1.10.287.950">
    <property type="entry name" value="Methyl-accepting chemotaxis protein"/>
    <property type="match status" value="1"/>
</dbReference>
<dbReference type="PROSITE" id="PS50885">
    <property type="entry name" value="HAMP"/>
    <property type="match status" value="2"/>
</dbReference>
<dbReference type="InterPro" id="IPR051310">
    <property type="entry name" value="MCP_chemotaxis"/>
</dbReference>
<reference evidence="9 10" key="1">
    <citation type="journal article" date="2016" name="Front. Microbiol.">
        <title>Genomic Resource of Rice Seed Associated Bacteria.</title>
        <authorList>
            <person name="Midha S."/>
            <person name="Bansal K."/>
            <person name="Sharma S."/>
            <person name="Kumar N."/>
            <person name="Patil P.P."/>
            <person name="Chaudhry V."/>
            <person name="Patil P.B."/>
        </authorList>
    </citation>
    <scope>NUCLEOTIDE SEQUENCE [LARGE SCALE GENOMIC DNA]</scope>
    <source>
        <strain evidence="9 10">NS365</strain>
    </source>
</reference>
<dbReference type="EMBL" id="LDQA01000006">
    <property type="protein sequence ID" value="KTR08114.1"/>
    <property type="molecule type" value="Genomic_DNA"/>
</dbReference>
<accession>A0A175RYW1</accession>
<comment type="subcellular location">
    <subcellularLocation>
        <location evidence="1">Membrane</location>
    </subcellularLocation>
</comment>
<dbReference type="InterPro" id="IPR000727">
    <property type="entry name" value="T_SNARE_dom"/>
</dbReference>
<evidence type="ECO:0000256" key="4">
    <source>
        <dbReference type="PROSITE-ProRule" id="PRU00284"/>
    </source>
</evidence>
<evidence type="ECO:0000259" key="7">
    <source>
        <dbReference type="PROSITE" id="PS50192"/>
    </source>
</evidence>
<evidence type="ECO:0000313" key="10">
    <source>
        <dbReference type="Proteomes" id="UP000078529"/>
    </source>
</evidence>
<feature type="domain" description="T-SNARE coiled-coil homology" evidence="7">
    <location>
        <begin position="342"/>
        <end position="404"/>
    </location>
</feature>
<keyword evidence="2" id="KW-0145">Chemotaxis</keyword>
<proteinExistence type="inferred from homology"/>
<dbReference type="Pfam" id="PF00015">
    <property type="entry name" value="MCPsignal"/>
    <property type="match status" value="1"/>
</dbReference>
<evidence type="ECO:0000256" key="3">
    <source>
        <dbReference type="ARBA" id="ARBA00029447"/>
    </source>
</evidence>
<gene>
    <name evidence="9" type="ORF">NS365_01785</name>
</gene>
<feature type="domain" description="HAMP" evidence="8">
    <location>
        <begin position="213"/>
        <end position="252"/>
    </location>
</feature>
<dbReference type="PATRIC" id="fig|401562.4.peg.3927"/>
<dbReference type="InterPro" id="IPR003660">
    <property type="entry name" value="HAMP_dom"/>
</dbReference>
<name>A0A175RYW1_9HYPH</name>
<dbReference type="Proteomes" id="UP000078529">
    <property type="component" value="Unassembled WGS sequence"/>
</dbReference>
<dbReference type="GO" id="GO:0006935">
    <property type="term" value="P:chemotaxis"/>
    <property type="evidence" value="ECO:0007669"/>
    <property type="project" value="UniProtKB-KW"/>
</dbReference>
<keyword evidence="5" id="KW-0175">Coiled coil</keyword>
<dbReference type="Pfam" id="PF00672">
    <property type="entry name" value="HAMP"/>
    <property type="match status" value="1"/>
</dbReference>
<dbReference type="SUPFAM" id="SSF158472">
    <property type="entry name" value="HAMP domain-like"/>
    <property type="match status" value="1"/>
</dbReference>
<dbReference type="Gene3D" id="6.10.340.10">
    <property type="match status" value="1"/>
</dbReference>
<dbReference type="SMART" id="SM00304">
    <property type="entry name" value="HAMP"/>
    <property type="match status" value="2"/>
</dbReference>
<keyword evidence="10" id="KW-1185">Reference proteome</keyword>
<feature type="domain" description="HAMP" evidence="8">
    <location>
        <begin position="303"/>
        <end position="346"/>
    </location>
</feature>
<comment type="similarity">
    <text evidence="3">Belongs to the methyl-accepting chemotaxis (MCP) protein family.</text>
</comment>
<organism evidence="9 10">
    <name type="scientific">Aureimonas ureilytica</name>
    <dbReference type="NCBI Taxonomy" id="401562"/>
    <lineage>
        <taxon>Bacteria</taxon>
        <taxon>Pseudomonadati</taxon>
        <taxon>Pseudomonadota</taxon>
        <taxon>Alphaproteobacteria</taxon>
        <taxon>Hyphomicrobiales</taxon>
        <taxon>Aurantimonadaceae</taxon>
        <taxon>Aureimonas</taxon>
    </lineage>
</organism>
<evidence type="ECO:0000256" key="1">
    <source>
        <dbReference type="ARBA" id="ARBA00004370"/>
    </source>
</evidence>
<dbReference type="InterPro" id="IPR004089">
    <property type="entry name" value="MCPsignal_dom"/>
</dbReference>
<dbReference type="PANTHER" id="PTHR43531:SF11">
    <property type="entry name" value="METHYL-ACCEPTING CHEMOTAXIS PROTEIN 3"/>
    <property type="match status" value="1"/>
</dbReference>
<dbReference type="GO" id="GO:0004888">
    <property type="term" value="F:transmembrane signaling receptor activity"/>
    <property type="evidence" value="ECO:0007669"/>
    <property type="project" value="InterPro"/>
</dbReference>
<dbReference type="PANTHER" id="PTHR43531">
    <property type="entry name" value="PROTEIN ICFG"/>
    <property type="match status" value="1"/>
</dbReference>
<comment type="caution">
    <text evidence="9">The sequence shown here is derived from an EMBL/GenBank/DDBJ whole genome shotgun (WGS) entry which is preliminary data.</text>
</comment>
<dbReference type="GO" id="GO:0016020">
    <property type="term" value="C:membrane"/>
    <property type="evidence" value="ECO:0007669"/>
    <property type="project" value="UniProtKB-SubCell"/>
</dbReference>
<protein>
    <recommendedName>
        <fullName evidence="11">Chemotaxis protein</fullName>
    </recommendedName>
</protein>
<dbReference type="PRINTS" id="PR00260">
    <property type="entry name" value="CHEMTRNSDUCR"/>
</dbReference>
<dbReference type="PROSITE" id="PS50192">
    <property type="entry name" value="T_SNARE"/>
    <property type="match status" value="1"/>
</dbReference>
<keyword evidence="4" id="KW-0807">Transducer</keyword>
<evidence type="ECO:0000313" key="9">
    <source>
        <dbReference type="EMBL" id="KTR08114.1"/>
    </source>
</evidence>
<dbReference type="SUPFAM" id="SSF58104">
    <property type="entry name" value="Methyl-accepting chemotaxis protein (MCP) signaling domain"/>
    <property type="match status" value="1"/>
</dbReference>
<sequence>MLAFKNFPTSRKLLLAFAVTTAGFGMGGAAIHQSVKDSQAANAAYDALLDRARATDALERAVLARSTAALTLLQQPGSEAASAFKSAGVELGSAVGALQGRFESATDAARLERLKTLDADFRADVEHALSAAPAPAAVSPKTRAELALPAVQTAPDAAPMIALARTLSDGDDAALSAAGTRREEARATYGLTFPFALGLPLAFAALSCGLLMRGVASPLRRTADEMKRLADGETDVVIGAASRGDEIGTIAQLGETLRGVRQKAATLETQIGSVRAEAEAKASEATAERQRIVDEQTLVTGTLQDALTRLSAGDLTCRIEGEFPSRYTKLRDEFNAAVNHLHDMVGRVTQSVSSISNGTSEIGHAADDLSRRTEQQAASLDKTASALDEITATVKHAAENAASVASSVAVARQDTERSGEVMREAVEAMNSIQKSSQQIARIIGVIDEIAFQTNLLALNAGVEAARAGDAGRGFAVVALEVRALAQRSSEAAKEIKTLISASSGHVGNGVDLVNRSGEVLTRIAAQVTQIDALVQEIAGSAREQSIGIADVNDAVNKMDRVTQQNAAMVEETTAATLSLRSETEELGRLVSSFRVDGTNGAVAQLRSLSAAMKTAPKAHAAPASRPVEAAPVAKPALVAMAASAAAAAPAAAAAAEDMGWEEF</sequence>
<evidence type="ECO:0000256" key="5">
    <source>
        <dbReference type="SAM" id="Coils"/>
    </source>
</evidence>
<evidence type="ECO:0000259" key="6">
    <source>
        <dbReference type="PROSITE" id="PS50111"/>
    </source>
</evidence>
<evidence type="ECO:0000256" key="2">
    <source>
        <dbReference type="ARBA" id="ARBA00022500"/>
    </source>
</evidence>
<evidence type="ECO:0000259" key="8">
    <source>
        <dbReference type="PROSITE" id="PS50885"/>
    </source>
</evidence>
<dbReference type="FunFam" id="1.10.287.950:FF:000001">
    <property type="entry name" value="Methyl-accepting chemotaxis sensory transducer"/>
    <property type="match status" value="1"/>
</dbReference>
<dbReference type="CDD" id="cd11386">
    <property type="entry name" value="MCP_signal"/>
    <property type="match status" value="1"/>
</dbReference>
<dbReference type="RefSeq" id="WP_058598567.1">
    <property type="nucleotide sequence ID" value="NZ_LDQA01000006.1"/>
</dbReference>